<proteinExistence type="predicted"/>
<evidence type="ECO:0000313" key="1">
    <source>
        <dbReference type="EMBL" id="GAI44575.1"/>
    </source>
</evidence>
<reference evidence="1" key="1">
    <citation type="journal article" date="2014" name="Front. Microbiol.">
        <title>High frequency of phylogenetically diverse reductive dehalogenase-homologous genes in deep subseafloor sedimentary metagenomes.</title>
        <authorList>
            <person name="Kawai M."/>
            <person name="Futagami T."/>
            <person name="Toyoda A."/>
            <person name="Takaki Y."/>
            <person name="Nishi S."/>
            <person name="Hori S."/>
            <person name="Arai W."/>
            <person name="Tsubouchi T."/>
            <person name="Morono Y."/>
            <person name="Uchiyama I."/>
            <person name="Ito T."/>
            <person name="Fujiyama A."/>
            <person name="Inagaki F."/>
            <person name="Takami H."/>
        </authorList>
    </citation>
    <scope>NUCLEOTIDE SEQUENCE</scope>
    <source>
        <strain evidence="1">Expedition CK06-06</strain>
    </source>
</reference>
<gene>
    <name evidence="1" type="ORF">S06H3_45068</name>
</gene>
<organism evidence="1">
    <name type="scientific">marine sediment metagenome</name>
    <dbReference type="NCBI Taxonomy" id="412755"/>
    <lineage>
        <taxon>unclassified sequences</taxon>
        <taxon>metagenomes</taxon>
        <taxon>ecological metagenomes</taxon>
    </lineage>
</organism>
<feature type="non-terminal residue" evidence="1">
    <location>
        <position position="1"/>
    </location>
</feature>
<name>X1Q0G0_9ZZZZ</name>
<dbReference type="EMBL" id="BARV01028098">
    <property type="protein sequence ID" value="GAI44575.1"/>
    <property type="molecule type" value="Genomic_DNA"/>
</dbReference>
<accession>X1Q0G0</accession>
<dbReference type="AlphaFoldDB" id="X1Q0G0"/>
<protein>
    <submittedName>
        <fullName evidence="1">Uncharacterized protein</fullName>
    </submittedName>
</protein>
<comment type="caution">
    <text evidence="1">The sequence shown here is derived from an EMBL/GenBank/DDBJ whole genome shotgun (WGS) entry which is preliminary data.</text>
</comment>
<sequence length="92" mass="10653">WAENQLGIGHGSQKWTAAWNKIIEMLQKQGIKLKNKEISYVQDLMKAKIPEINEITYNALPEKAKEARLIMRAPETVDAINKLKEKHNKEKK</sequence>